<dbReference type="GO" id="GO:0003676">
    <property type="term" value="F:nucleic acid binding"/>
    <property type="evidence" value="ECO:0007669"/>
    <property type="project" value="InterPro"/>
</dbReference>
<dbReference type="PANTHER" id="PTHR13710:SF154">
    <property type="entry name" value="RECQ HELICASE, PUTATIVE (AFU_ORTHOLOGUE AFUA_6G14720)-RELATED"/>
    <property type="match status" value="1"/>
</dbReference>
<proteinExistence type="inferred from homology"/>
<gene>
    <name evidence="9" type="ORF">FPOA_03624</name>
</gene>
<dbReference type="STRING" id="36050.A0A1B8ARE1"/>
<dbReference type="GO" id="GO:0000724">
    <property type="term" value="P:double-strand break repair via homologous recombination"/>
    <property type="evidence" value="ECO:0007669"/>
    <property type="project" value="TreeGrafter"/>
</dbReference>
<organism evidence="9 10">
    <name type="scientific">Fusarium poae</name>
    <dbReference type="NCBI Taxonomy" id="36050"/>
    <lineage>
        <taxon>Eukaryota</taxon>
        <taxon>Fungi</taxon>
        <taxon>Dikarya</taxon>
        <taxon>Ascomycota</taxon>
        <taxon>Pezizomycotina</taxon>
        <taxon>Sordariomycetes</taxon>
        <taxon>Hypocreomycetidae</taxon>
        <taxon>Hypocreales</taxon>
        <taxon>Nectriaceae</taxon>
        <taxon>Fusarium</taxon>
    </lineage>
</organism>
<evidence type="ECO:0000256" key="5">
    <source>
        <dbReference type="ARBA" id="ARBA00034808"/>
    </source>
</evidence>
<feature type="non-terminal residue" evidence="9">
    <location>
        <position position="2390"/>
    </location>
</feature>
<evidence type="ECO:0000259" key="7">
    <source>
        <dbReference type="PROSITE" id="PS51192"/>
    </source>
</evidence>
<evidence type="ECO:0000256" key="6">
    <source>
        <dbReference type="SAM" id="MobiDB-lite"/>
    </source>
</evidence>
<feature type="region of interest" description="Disordered" evidence="6">
    <location>
        <begin position="1"/>
        <end position="25"/>
    </location>
</feature>
<evidence type="ECO:0000313" key="10">
    <source>
        <dbReference type="Proteomes" id="UP000091967"/>
    </source>
</evidence>
<dbReference type="GO" id="GO:0005524">
    <property type="term" value="F:ATP binding"/>
    <property type="evidence" value="ECO:0007669"/>
    <property type="project" value="UniProtKB-KW"/>
</dbReference>
<dbReference type="InterPro" id="IPR011545">
    <property type="entry name" value="DEAD/DEAH_box_helicase_dom"/>
</dbReference>
<dbReference type="SMART" id="SM00487">
    <property type="entry name" value="DEXDc"/>
    <property type="match status" value="2"/>
</dbReference>
<evidence type="ECO:0000256" key="4">
    <source>
        <dbReference type="ARBA" id="ARBA00034617"/>
    </source>
</evidence>
<feature type="domain" description="Helicase C-terminal" evidence="8">
    <location>
        <begin position="2255"/>
        <end position="2390"/>
    </location>
</feature>
<dbReference type="Gene3D" id="3.40.50.300">
    <property type="entry name" value="P-loop containing nucleotide triphosphate hydrolases"/>
    <property type="match status" value="3"/>
</dbReference>
<comment type="catalytic activity">
    <reaction evidence="4">
        <text>Couples ATP hydrolysis with the unwinding of duplex DNA by translocating in the 3'-5' direction.</text>
        <dbReference type="EC" id="5.6.2.4"/>
    </reaction>
</comment>
<feature type="region of interest" description="Disordered" evidence="6">
    <location>
        <begin position="1447"/>
        <end position="1480"/>
    </location>
</feature>
<evidence type="ECO:0000256" key="1">
    <source>
        <dbReference type="ARBA" id="ARBA00005446"/>
    </source>
</evidence>
<evidence type="ECO:0000259" key="8">
    <source>
        <dbReference type="PROSITE" id="PS51194"/>
    </source>
</evidence>
<dbReference type="PANTHER" id="PTHR13710">
    <property type="entry name" value="DNA HELICASE RECQ FAMILY MEMBER"/>
    <property type="match status" value="1"/>
</dbReference>
<dbReference type="InterPro" id="IPR027417">
    <property type="entry name" value="P-loop_NTPase"/>
</dbReference>
<keyword evidence="2" id="KW-0547">Nucleotide-binding</keyword>
<dbReference type="InterPro" id="IPR022698">
    <property type="entry name" value="OrsD"/>
</dbReference>
<dbReference type="GO" id="GO:0043138">
    <property type="term" value="F:3'-5' DNA helicase activity"/>
    <property type="evidence" value="ECO:0007669"/>
    <property type="project" value="UniProtKB-EC"/>
</dbReference>
<feature type="domain" description="Helicase ATP-binding" evidence="7">
    <location>
        <begin position="2057"/>
        <end position="2227"/>
    </location>
</feature>
<dbReference type="Proteomes" id="UP000091967">
    <property type="component" value="Unassembled WGS sequence"/>
</dbReference>
<evidence type="ECO:0000256" key="2">
    <source>
        <dbReference type="ARBA" id="ARBA00022741"/>
    </source>
</evidence>
<sequence>MQEHYRKEHGWSNPRGRGGSQQTRRIQAQLVPWRTGVQSQRFFSNGPASSWFEVGFGAPATQTADEAAMMERTVRAMEQKQEQFEREDRECIKAADAKTDANAWLERVGWADHLQGLDPEAMRQLTDPVGEEEHVLQLIQDSIMRVMLQARITATPSTVGSQALFEVQRKEVDKKPRRPFDNRVEEDTWARYTAVWVKLICYVYRAETMEDNERPGFRLTKRQGDTMDELTELIEEYVEDPEANPLDEERVDELTLQVVMALLDHRLTAGEYRSGIISGLAVLGIRKDGGWMDVMDYTPMYSAVIKVARAMVVYQSYRERKEEVARLQQEKGLGEEEAEEEATSMFRIVREKVQRFMTVTSKETYAEPTPMDWIYEARTYGMYIRFNTPAGGTVDWDGDHITYRKTRFRMAALTEMLHALTREAREHLATLTMVEDVDQLPRIPWKEVEDDHSEDRMGYSFLTDERNREWVKRGKNWVMNQITDTQPDGQGQARRKVWIDNGRRDGKPFQARAVQSYGQTFNGFMERMFMLMYMMSQPARIPEMSGIRHQNTMNGGVRNILAHNGMMCVVTLYHKGFRLTGQAKVIHRYLPHAVGELLVWYLWLVLPFWQQVQGIVKDAGIRSPFMWPDEVVRKAEGSIVEEREARRAALERHSQNGGGMHEEDDDNSGGSTENPHDPDNPANADDIGFQSWVQERKWTSDRVRRIIQRHSRRLLGVTLGISSWRQIAIAIARRYLNGACKESTLDGEDEDDDLDDNPVDLQAGHATHVAGMVYARELQQGLFSTASMRDKFRAVSRQWHRLFEFQDSEESGASAATRRKRAPYDTEREYNRMQRFRRLQQVDIAGQLRQMMGPSAAFRGQQETVIRAIIRGESPIIQIAGTGEGKSMSFLLPAYCANDNGGTTIVIVPLISLRDDLHGRCDKSKIGTYSWKSREGHQIAPIIFVTPESAVTKEFGDFVNRLQARCALDRVVVDECHTMLDSTARFRPQMMELGQVLNEWGVQKVFLTATLPPGEVERFCEVVKLPASRVKIFRSPTSRPNIRYRVVEAQATPPQPKRRQQQGGGGYENQEVGPEEDAEDRQVVKTIIQLCEQLDVLLCLICEAAIKPEVDKVEHHYRNCHKTVGEQLQAVIAFAASFSSSGWRPRTLQDPADENIQLPPDGSAPIPGLRTYKGFSCRAGGCRFLTRNKSNFSTHETRNRHRTQVEGKRGREYVMLQSLRKAPHARYWIVNPARGAETTDADGDPATERADDGVTAGDALLLQTVRACEKDLKKAETERQRQVEAPGGVDTESRWVQFMKWSAHLQQRDKPTLYQAGLSPASAAVEQRMWPRERREANQRLRELTESFRRELGRCMERLDRVPDETLEWLGSIDPTKPVSTPFGRKQQPDTMDRYSACWQRYLCYCVRIQALGRDGAKAEHGIRFTEEQWNSLADIVQRLDTVVDKKKRQGQQQVTKGSREGDRGEGEEEEEEEEDPDKEALDEAVFDFCIKSIKQKLGKKQYYNPLLHFTAVLGVKEDGTWVPSHTHTRFLAGFLWCGRILMLGHFFEDDPYDSDDSNCDTSFAAIDRFQKGHRDWLATGSYTPFSAIIQWMTYGRGYRNQEGGQARVLWDSNGMTLNYLGDKITVNSFQRAAQAFVREAEGWLDKLMGGQWSQIRETIRLQDIADSLVFEGPGRSFATNRKNAWLKPGAEKLTRLLGTTLWKIVDAGNGGSRVECRKRAMDEYLGWLRQFRSSMFPVVHVWGGQPGRGPEVSTLKHCDTDQLPKNVFVFDGQVVVLITDRDKSKGLNGKQGRKVARFLPEGPSLMMVAYVAWLLPFEKVLHRLSGIRGPSEAISPWLWKSAEKGIWDTAKLSKQLALVTGVQIGVQLTVSSYRHVAIEMGRRIKGLIVQQVELEAAVADSDDEAADPLTGEAHRRPKVEYVWDIQATHGSRIARNHYAVNLQFPSQLQPEMLSNFREISRLWHQFLARTDGDFGDRKRRAHDDDIMPVVDRSAKRQRLAIDREQATSPRLPLDGDLAPRYEDAEIDAGLKRMLGEDAGWKTAQQRDGMYRIMRLENDGIRSELLIVVLPTGGGKSILFMLPAFMEDERGTGGGPVSIVVVPFVSLVQDLVSRARELGIDCMEWRNDIDQERDERQRDARLVVVSADVAVSEGFTAYVESIRGRGLLERVFFDECHTAIMDVSYRERLGLLTGLHRFGCPLVMLTATLPVSMEDWFRERMLAQDATIIRAPTMRVNIRYRVKQVRPGKTAIEDGVVAAMKAIEERMETAQRGVVYCRSIKQCEAIAAMVGCKAYHSKLTREARVSAVQDWVDGRDGQRWIAATTGLGTGVDIRGIVGVIHAGPPFGLVDFVQQTGRGGRQRGEVVDSVIVTDGRAGWANEFGSDIDHMN</sequence>
<evidence type="ECO:0000256" key="3">
    <source>
        <dbReference type="ARBA" id="ARBA00022840"/>
    </source>
</evidence>
<comment type="caution">
    <text evidence="9">The sequence shown here is derived from an EMBL/GenBank/DDBJ whole genome shotgun (WGS) entry which is preliminary data.</text>
</comment>
<dbReference type="InterPro" id="IPR001650">
    <property type="entry name" value="Helicase_C-like"/>
</dbReference>
<dbReference type="InterPro" id="IPR014001">
    <property type="entry name" value="Helicase_ATP-bd"/>
</dbReference>
<feature type="compositionally biased region" description="Basic and acidic residues" evidence="6">
    <location>
        <begin position="643"/>
        <end position="654"/>
    </location>
</feature>
<dbReference type="GO" id="GO:0009378">
    <property type="term" value="F:four-way junction helicase activity"/>
    <property type="evidence" value="ECO:0007669"/>
    <property type="project" value="TreeGrafter"/>
</dbReference>
<keyword evidence="10" id="KW-1185">Reference proteome</keyword>
<feature type="domain" description="Helicase ATP-binding" evidence="7">
    <location>
        <begin position="867"/>
        <end position="1029"/>
    </location>
</feature>
<name>A0A1B8ARE1_FUSPO</name>
<keyword evidence="3" id="KW-0067">ATP-binding</keyword>
<dbReference type="Pfam" id="PF00271">
    <property type="entry name" value="Helicase_C"/>
    <property type="match status" value="1"/>
</dbReference>
<dbReference type="SMART" id="SM00490">
    <property type="entry name" value="HELICc"/>
    <property type="match status" value="1"/>
</dbReference>
<feature type="region of interest" description="Disordered" evidence="6">
    <location>
        <begin position="643"/>
        <end position="686"/>
    </location>
</feature>
<dbReference type="Pfam" id="PF12013">
    <property type="entry name" value="OrsD"/>
    <property type="match status" value="1"/>
</dbReference>
<dbReference type="GO" id="GO:0005694">
    <property type="term" value="C:chromosome"/>
    <property type="evidence" value="ECO:0007669"/>
    <property type="project" value="TreeGrafter"/>
</dbReference>
<reference evidence="9 10" key="1">
    <citation type="submission" date="2016-06" db="EMBL/GenBank/DDBJ databases">
        <title>Living apart together: crosstalk between the core and supernumerary genomes in a fungal plant pathogen.</title>
        <authorList>
            <person name="Vanheule A."/>
            <person name="Audenaert K."/>
            <person name="Warris S."/>
            <person name="Van De Geest H."/>
            <person name="Schijlen E."/>
            <person name="Hofte M."/>
            <person name="De Saeger S."/>
            <person name="Haesaert G."/>
            <person name="Waalwijk C."/>
            <person name="Van Der Lee T."/>
        </authorList>
    </citation>
    <scope>NUCLEOTIDE SEQUENCE [LARGE SCALE GENOMIC DNA]</scope>
    <source>
        <strain evidence="9 10">2516</strain>
    </source>
</reference>
<protein>
    <recommendedName>
        <fullName evidence="5">DNA 3'-5' helicase</fullName>
        <ecNumber evidence="5">5.6.2.4</ecNumber>
    </recommendedName>
</protein>
<dbReference type="SUPFAM" id="SSF52540">
    <property type="entry name" value="P-loop containing nucleoside triphosphate hydrolases"/>
    <property type="match status" value="2"/>
</dbReference>
<dbReference type="PROSITE" id="PS51192">
    <property type="entry name" value="HELICASE_ATP_BIND_1"/>
    <property type="match status" value="2"/>
</dbReference>
<dbReference type="Pfam" id="PF00270">
    <property type="entry name" value="DEAD"/>
    <property type="match status" value="2"/>
</dbReference>
<accession>A0A1B8ARE1</accession>
<feature type="compositionally biased region" description="Basic and acidic residues" evidence="6">
    <location>
        <begin position="1"/>
        <end position="10"/>
    </location>
</feature>
<comment type="similarity">
    <text evidence="1">Belongs to the helicase family. RecQ subfamily.</text>
</comment>
<dbReference type="PROSITE" id="PS51194">
    <property type="entry name" value="HELICASE_CTER"/>
    <property type="match status" value="1"/>
</dbReference>
<evidence type="ECO:0000313" key="9">
    <source>
        <dbReference type="EMBL" id="OBS23060.1"/>
    </source>
</evidence>
<dbReference type="GO" id="GO:0005737">
    <property type="term" value="C:cytoplasm"/>
    <property type="evidence" value="ECO:0007669"/>
    <property type="project" value="TreeGrafter"/>
</dbReference>
<dbReference type="EC" id="5.6.2.4" evidence="5"/>
<dbReference type="EMBL" id="LYXU01000002">
    <property type="protein sequence ID" value="OBS23060.1"/>
    <property type="molecule type" value="Genomic_DNA"/>
</dbReference>
<feature type="region of interest" description="Disordered" evidence="6">
    <location>
        <begin position="1044"/>
        <end position="1078"/>
    </location>
</feature>
<feature type="compositionally biased region" description="Acidic residues" evidence="6">
    <location>
        <begin position="1466"/>
        <end position="1480"/>
    </location>
</feature>